<dbReference type="GO" id="GO:0005783">
    <property type="term" value="C:endoplasmic reticulum"/>
    <property type="evidence" value="ECO:0007669"/>
    <property type="project" value="TreeGrafter"/>
</dbReference>
<dbReference type="InterPro" id="IPR013918">
    <property type="entry name" value="Nucleotide_exch_fac_Fes1"/>
</dbReference>
<dbReference type="InterPro" id="IPR016024">
    <property type="entry name" value="ARM-type_fold"/>
</dbReference>
<dbReference type="STRING" id="981085.W9SXV0"/>
<dbReference type="AlphaFoldDB" id="W9SXV0"/>
<dbReference type="PANTHER" id="PTHR19316:SF32">
    <property type="entry name" value="ARM REPEAT SUPERFAMILY PROTEIN"/>
    <property type="match status" value="1"/>
</dbReference>
<name>W9SXV0_9ROSA</name>
<protein>
    <recommendedName>
        <fullName evidence="2">Nucleotide exchange factor Fes1 domain-containing protein</fullName>
    </recommendedName>
</protein>
<sequence length="344" mass="38024">MAKAEQLLIDNSPSPSSSSSGDDSDGGFSSLDGMLQWAIGHSDPAKLKEAARDVRTLSSDELEKRQIEIKELMEELKMPSDAELMRIAIGDLKYNSSLSLEDRHRALHELLILVEPIHNANDLNKLGGLFVIIDQLNHPDPDTRKLAAWVLQLGALPKLMEMVKSEVLEEANKGLYAVSALIRNNLDGQRLFHAEAGGFLLQDILSNSSTDIRLQKKAVFLVGDLAESQLENTDKDVAPFLSSRALLKSVVDLTVSSDLDLQEKALMTIKNVLQLRTTEAAAVLKEVCGLDVALERIRKQLKDLILMAEEDQKDYALDLESLRSQVEAMVHSKLGNNPQNAREL</sequence>
<evidence type="ECO:0000313" key="4">
    <source>
        <dbReference type="Proteomes" id="UP000030645"/>
    </source>
</evidence>
<gene>
    <name evidence="3" type="ORF">L484_004698</name>
</gene>
<organism evidence="3 4">
    <name type="scientific">Morus notabilis</name>
    <dbReference type="NCBI Taxonomy" id="981085"/>
    <lineage>
        <taxon>Eukaryota</taxon>
        <taxon>Viridiplantae</taxon>
        <taxon>Streptophyta</taxon>
        <taxon>Embryophyta</taxon>
        <taxon>Tracheophyta</taxon>
        <taxon>Spermatophyta</taxon>
        <taxon>Magnoliopsida</taxon>
        <taxon>eudicotyledons</taxon>
        <taxon>Gunneridae</taxon>
        <taxon>Pentapetalae</taxon>
        <taxon>rosids</taxon>
        <taxon>fabids</taxon>
        <taxon>Rosales</taxon>
        <taxon>Moraceae</taxon>
        <taxon>Moreae</taxon>
        <taxon>Morus</taxon>
    </lineage>
</organism>
<feature type="region of interest" description="Disordered" evidence="1">
    <location>
        <begin position="1"/>
        <end position="29"/>
    </location>
</feature>
<dbReference type="Gene3D" id="1.25.10.10">
    <property type="entry name" value="Leucine-rich Repeat Variant"/>
    <property type="match status" value="1"/>
</dbReference>
<dbReference type="SUPFAM" id="SSF48371">
    <property type="entry name" value="ARM repeat"/>
    <property type="match status" value="1"/>
</dbReference>
<dbReference type="InterPro" id="IPR050693">
    <property type="entry name" value="Hsp70_NEF-Inhibitors"/>
</dbReference>
<dbReference type="Proteomes" id="UP000030645">
    <property type="component" value="Unassembled WGS sequence"/>
</dbReference>
<evidence type="ECO:0000313" key="3">
    <source>
        <dbReference type="EMBL" id="EXC32356.1"/>
    </source>
</evidence>
<reference evidence="4" key="1">
    <citation type="submission" date="2013-01" db="EMBL/GenBank/DDBJ databases">
        <title>Draft Genome Sequence of a Mulberry Tree, Morus notabilis C.K. Schneid.</title>
        <authorList>
            <person name="He N."/>
            <person name="Zhao S."/>
        </authorList>
    </citation>
    <scope>NUCLEOTIDE SEQUENCE</scope>
</reference>
<dbReference type="PANTHER" id="PTHR19316">
    <property type="entry name" value="PROTEIN FOLDING REGULATOR"/>
    <property type="match status" value="1"/>
</dbReference>
<evidence type="ECO:0000256" key="1">
    <source>
        <dbReference type="SAM" id="MobiDB-lite"/>
    </source>
</evidence>
<feature type="compositionally biased region" description="Low complexity" evidence="1">
    <location>
        <begin position="12"/>
        <end position="29"/>
    </location>
</feature>
<dbReference type="InterPro" id="IPR011989">
    <property type="entry name" value="ARM-like"/>
</dbReference>
<dbReference type="eggNOG" id="KOG2160">
    <property type="taxonomic scope" value="Eukaryota"/>
</dbReference>
<accession>W9SXV0</accession>
<dbReference type="EMBL" id="KE346296">
    <property type="protein sequence ID" value="EXC32356.1"/>
    <property type="molecule type" value="Genomic_DNA"/>
</dbReference>
<feature type="domain" description="Nucleotide exchange factor Fes1" evidence="2">
    <location>
        <begin position="31"/>
        <end position="123"/>
    </location>
</feature>
<proteinExistence type="predicted"/>
<dbReference type="Pfam" id="PF08609">
    <property type="entry name" value="Fes1"/>
    <property type="match status" value="1"/>
</dbReference>
<evidence type="ECO:0000259" key="2">
    <source>
        <dbReference type="Pfam" id="PF08609"/>
    </source>
</evidence>
<keyword evidence="4" id="KW-1185">Reference proteome</keyword>
<dbReference type="GO" id="GO:0000774">
    <property type="term" value="F:adenyl-nucleotide exchange factor activity"/>
    <property type="evidence" value="ECO:0007669"/>
    <property type="project" value="TreeGrafter"/>
</dbReference>